<gene>
    <name evidence="1" type="ORF">FJQ98_02315</name>
</gene>
<keyword evidence="2" id="KW-1185">Reference proteome</keyword>
<sequence length="368" mass="44004">MFMGNSKKKEIINDIKNFVNTYQIYIDNDAPNYSNLQYMGEQFKKDNMRNEEICDYCKRNIAILSKSIKWQSFFNFVQIIFINQQVNKIEFINQFEIDYTYAMVMKYSCSDDLFEYDEYNEILHLFISLIRILYYFEVNSLNKDFQSLKISNYYRTRRFINNSTRFEIDKELIGKFKKIDSSVCFKKVSDWLEHIPTIVMERRNDFIKGEISLEEIFSFQLGDPQFIGELTLSEIELILKTFCVDFSEIKKYSDDDLYLVNRISNKFLVRNDNHITIINIGQLADNYISDFYELFNQMDNQRYKEDVFNIRDKFLDEQVAKLLSSHFGKKRVFRNSNWSMNGNTGENDCLVIIDSVALIFEAKSFKEN</sequence>
<dbReference type="RefSeq" id="WP_201406609.1">
    <property type="nucleotide sequence ID" value="NZ_CP067341.1"/>
</dbReference>
<evidence type="ECO:0008006" key="3">
    <source>
        <dbReference type="Google" id="ProtNLM"/>
    </source>
</evidence>
<organism evidence="1 2">
    <name type="scientific">Lysinibacillus agricola</name>
    <dbReference type="NCBI Taxonomy" id="2590012"/>
    <lineage>
        <taxon>Bacteria</taxon>
        <taxon>Bacillati</taxon>
        <taxon>Bacillota</taxon>
        <taxon>Bacilli</taxon>
        <taxon>Bacillales</taxon>
        <taxon>Bacillaceae</taxon>
        <taxon>Lysinibacillus</taxon>
    </lineage>
</organism>
<protein>
    <recommendedName>
        <fullName evidence="3">NERD domain-containing protein</fullName>
    </recommendedName>
</protein>
<evidence type="ECO:0000313" key="1">
    <source>
        <dbReference type="EMBL" id="QQP12940.1"/>
    </source>
</evidence>
<proteinExistence type="predicted"/>
<name>A0ABX7AT62_9BACI</name>
<evidence type="ECO:0000313" key="2">
    <source>
        <dbReference type="Proteomes" id="UP000596049"/>
    </source>
</evidence>
<dbReference type="EMBL" id="CP067341">
    <property type="protein sequence ID" value="QQP12940.1"/>
    <property type="molecule type" value="Genomic_DNA"/>
</dbReference>
<accession>A0ABX7AT62</accession>
<dbReference type="Proteomes" id="UP000596049">
    <property type="component" value="Chromosome"/>
</dbReference>
<reference evidence="1 2" key="1">
    <citation type="submission" date="2020-01" db="EMBL/GenBank/DDBJ databases">
        <authorList>
            <person name="Liu G."/>
            <person name="Liu B."/>
        </authorList>
    </citation>
    <scope>NUCLEOTIDE SEQUENCE [LARGE SCALE GENOMIC DNA]</scope>
    <source>
        <strain evidence="1 2">FJAT-51161</strain>
    </source>
</reference>